<dbReference type="Proteomes" id="UP000016895">
    <property type="component" value="Chromosome 1"/>
</dbReference>
<dbReference type="PATRIC" id="fig|1260221.3.peg.1760"/>
<gene>
    <name evidence="3" type="ORF">VIBNI_A1854</name>
</gene>
<accession>U4KC29</accession>
<keyword evidence="1" id="KW-0175">Coiled coil</keyword>
<sequence>MVDKNIQDERDDDQEEEVVIIEERNKTSYLYIAVAAVLGLAIGGLGGAVVTQSSWQDAYLSQEEKLQSLEGEKAQLKLQLDNYDKDTSESLKVELNNQSDEITEKYEAQIKELETTVTELEKVNLEQEALITQQSSQLEELGISNQRLNRQADLQASVFERSREVFQREMAIRQELESLLKEQKELLPQKEKLAKECDEFLAGTSWDASSDACDRSDDVNSKLSQITQMIEVHRLDLEQIKALSEGLGLGN</sequence>
<dbReference type="KEGG" id="vni:VIBNI_A1854"/>
<dbReference type="AlphaFoldDB" id="U4KC29"/>
<evidence type="ECO:0000256" key="2">
    <source>
        <dbReference type="SAM" id="Phobius"/>
    </source>
</evidence>
<feature type="coiled-coil region" evidence="1">
    <location>
        <begin position="59"/>
        <end position="130"/>
    </location>
</feature>
<dbReference type="EMBL" id="FO203526">
    <property type="protein sequence ID" value="CCO57952.1"/>
    <property type="molecule type" value="Genomic_DNA"/>
</dbReference>
<evidence type="ECO:0000313" key="4">
    <source>
        <dbReference type="Proteomes" id="UP000016895"/>
    </source>
</evidence>
<protein>
    <submittedName>
        <fullName evidence="3">Putative ATPase involved in DNA repair</fullName>
    </submittedName>
</protein>
<proteinExistence type="predicted"/>
<keyword evidence="4" id="KW-1185">Reference proteome</keyword>
<dbReference type="STRING" id="28173.VIBNI_A1854"/>
<name>U4KC29_9VIBR</name>
<dbReference type="RefSeq" id="WP_022550814.1">
    <property type="nucleotide sequence ID" value="NC_022528.1"/>
</dbReference>
<keyword evidence="2" id="KW-1133">Transmembrane helix</keyword>
<dbReference type="eggNOG" id="ENOG5031P8X">
    <property type="taxonomic scope" value="Bacteria"/>
</dbReference>
<reference evidence="3 4" key="1">
    <citation type="journal article" date="2013" name="ISME J.">
        <title>Comparative genomics of pathogenic lineages of Vibrio nigripulchritudo identifies virulence-associated traits.</title>
        <authorList>
            <person name="Goudenege D."/>
            <person name="Labreuche Y."/>
            <person name="Krin E."/>
            <person name="Ansquer D."/>
            <person name="Mangenot S."/>
            <person name="Calteau A."/>
            <person name="Medigue C."/>
            <person name="Mazel D."/>
            <person name="Polz M.F."/>
            <person name="Le Roux F."/>
        </authorList>
    </citation>
    <scope>NUCLEOTIDE SEQUENCE [LARGE SCALE GENOMIC DNA]</scope>
    <source>
        <strain evidence="4">SnF1</strain>
    </source>
</reference>
<evidence type="ECO:0000313" key="3">
    <source>
        <dbReference type="EMBL" id="CCO57952.1"/>
    </source>
</evidence>
<dbReference type="OrthoDB" id="5918980at2"/>
<keyword evidence="2" id="KW-0812">Transmembrane</keyword>
<evidence type="ECO:0000256" key="1">
    <source>
        <dbReference type="SAM" id="Coils"/>
    </source>
</evidence>
<organism evidence="3 4">
    <name type="scientific">Vibrio nigripulchritudo</name>
    <dbReference type="NCBI Taxonomy" id="28173"/>
    <lineage>
        <taxon>Bacteria</taxon>
        <taxon>Pseudomonadati</taxon>
        <taxon>Pseudomonadota</taxon>
        <taxon>Gammaproteobacteria</taxon>
        <taxon>Vibrionales</taxon>
        <taxon>Vibrionaceae</taxon>
        <taxon>Vibrio</taxon>
    </lineage>
</organism>
<keyword evidence="2" id="KW-0472">Membrane</keyword>
<feature type="transmembrane region" description="Helical" evidence="2">
    <location>
        <begin position="29"/>
        <end position="50"/>
    </location>
</feature>